<dbReference type="Proteomes" id="UP000187209">
    <property type="component" value="Unassembled WGS sequence"/>
</dbReference>
<keyword evidence="4" id="KW-1133">Transmembrane helix</keyword>
<dbReference type="GO" id="GO:0008234">
    <property type="term" value="F:cysteine-type peptidase activity"/>
    <property type="evidence" value="ECO:0007669"/>
    <property type="project" value="InterPro"/>
</dbReference>
<feature type="transmembrane region" description="Helical" evidence="4">
    <location>
        <begin position="18"/>
        <end position="36"/>
    </location>
</feature>
<dbReference type="AlphaFoldDB" id="A0A1R2B2Q4"/>
<evidence type="ECO:0000256" key="1">
    <source>
        <dbReference type="ARBA" id="ARBA00008455"/>
    </source>
</evidence>
<dbReference type="GO" id="GO:0006508">
    <property type="term" value="P:proteolysis"/>
    <property type="evidence" value="ECO:0007669"/>
    <property type="project" value="InterPro"/>
</dbReference>
<keyword evidence="4" id="KW-0472">Membrane</keyword>
<dbReference type="FunFam" id="3.90.70.10:FF:000039">
    <property type="entry name" value="Cysteine proteinase 2, putative"/>
    <property type="match status" value="1"/>
</dbReference>
<dbReference type="InterPro" id="IPR025661">
    <property type="entry name" value="Pept_asp_AS"/>
</dbReference>
<dbReference type="InterPro" id="IPR013201">
    <property type="entry name" value="Prot_inhib_I29"/>
</dbReference>
<gene>
    <name evidence="7" type="ORF">SteCoe_30872</name>
</gene>
<dbReference type="InterPro" id="IPR000668">
    <property type="entry name" value="Peptidase_C1A_C"/>
</dbReference>
<proteinExistence type="inferred from homology"/>
<dbReference type="SMART" id="SM00848">
    <property type="entry name" value="Inhibitor_I29"/>
    <property type="match status" value="1"/>
</dbReference>
<feature type="domain" description="Peptidase C1A papain C-terminal" evidence="5">
    <location>
        <begin position="135"/>
        <end position="349"/>
    </location>
</feature>
<dbReference type="InterPro" id="IPR038765">
    <property type="entry name" value="Papain-like_cys_pep_sf"/>
</dbReference>
<name>A0A1R2B2Q4_9CILI</name>
<evidence type="ECO:0000313" key="8">
    <source>
        <dbReference type="Proteomes" id="UP000187209"/>
    </source>
</evidence>
<evidence type="ECO:0000256" key="4">
    <source>
        <dbReference type="SAM" id="Phobius"/>
    </source>
</evidence>
<dbReference type="SMART" id="SM00645">
    <property type="entry name" value="Pept_C1"/>
    <property type="match status" value="1"/>
</dbReference>
<reference evidence="7 8" key="1">
    <citation type="submission" date="2016-11" db="EMBL/GenBank/DDBJ databases">
        <title>The macronuclear genome of Stentor coeruleus: a giant cell with tiny introns.</title>
        <authorList>
            <person name="Slabodnick M."/>
            <person name="Ruby J.G."/>
            <person name="Reiff S.B."/>
            <person name="Swart E.C."/>
            <person name="Gosai S."/>
            <person name="Prabakaran S."/>
            <person name="Witkowska E."/>
            <person name="Larue G.E."/>
            <person name="Fisher S."/>
            <person name="Freeman R.M."/>
            <person name="Gunawardena J."/>
            <person name="Chu W."/>
            <person name="Stover N.A."/>
            <person name="Gregory B.D."/>
            <person name="Nowacki M."/>
            <person name="Derisi J."/>
            <person name="Roy S.W."/>
            <person name="Marshall W.F."/>
            <person name="Sood P."/>
        </authorList>
    </citation>
    <scope>NUCLEOTIDE SEQUENCE [LARGE SCALE GENOMIC DNA]</scope>
    <source>
        <strain evidence="7">WM001</strain>
    </source>
</reference>
<dbReference type="InterPro" id="IPR013128">
    <property type="entry name" value="Peptidase_C1A"/>
</dbReference>
<dbReference type="InterPro" id="IPR000169">
    <property type="entry name" value="Pept_cys_AS"/>
</dbReference>
<dbReference type="Gene3D" id="3.90.70.10">
    <property type="entry name" value="Cysteine proteinases"/>
    <property type="match status" value="1"/>
</dbReference>
<dbReference type="Pfam" id="PF00112">
    <property type="entry name" value="Peptidase_C1"/>
    <property type="match status" value="1"/>
</dbReference>
<accession>A0A1R2B2Q4</accession>
<dbReference type="SUPFAM" id="SSF54001">
    <property type="entry name" value="Cysteine proteinases"/>
    <property type="match status" value="1"/>
</dbReference>
<dbReference type="PRINTS" id="PR00705">
    <property type="entry name" value="PAPAIN"/>
</dbReference>
<evidence type="ECO:0000256" key="2">
    <source>
        <dbReference type="ARBA" id="ARBA00023145"/>
    </source>
</evidence>
<dbReference type="PROSITE" id="PS00139">
    <property type="entry name" value="THIOL_PROTEASE_CYS"/>
    <property type="match status" value="1"/>
</dbReference>
<feature type="domain" description="Cathepsin propeptide inhibitor" evidence="6">
    <location>
        <begin position="54"/>
        <end position="109"/>
    </location>
</feature>
<sequence>MLGAYYANTPSSSKSKKLLILSSLLILGLVGTYGYLSRPSSSFLSLYEAQELEFKNFISYYNKNYSSDEYFDRLRIFLDNLAFIRIFNSQGHSFVMGIGPFADMTFEEFKSQRSFQRPQRDESEISTVSDITLNAPAQVDWRTKGAVTPVKDQGNCGSCWSFSATGSMEGAWFLAGHPLVSLSEQQLMDCSWLYGNEGCNGGQYEQAIKYVIANKGITSESNYPYLTRDGVCNKSKASQIVATMSQLTKVTVDNPTALQNSVAQQPTSVSVDAAAVAWQHYNSGTITSLCGTNLDHDVLVVGYDTTASTPYWIVKNSWGTDWGMAGYLQIGITSGKGLCGINMNPGYPTS</sequence>
<keyword evidence="4" id="KW-0812">Transmembrane</keyword>
<evidence type="ECO:0000259" key="6">
    <source>
        <dbReference type="SMART" id="SM00848"/>
    </source>
</evidence>
<comment type="caution">
    <text evidence="7">The sequence shown here is derived from an EMBL/GenBank/DDBJ whole genome shotgun (WGS) entry which is preliminary data.</text>
</comment>
<evidence type="ECO:0000313" key="7">
    <source>
        <dbReference type="EMBL" id="OMJ71026.1"/>
    </source>
</evidence>
<dbReference type="PANTHER" id="PTHR12411">
    <property type="entry name" value="CYSTEINE PROTEASE FAMILY C1-RELATED"/>
    <property type="match status" value="1"/>
</dbReference>
<keyword evidence="8" id="KW-1185">Reference proteome</keyword>
<comment type="similarity">
    <text evidence="1">Belongs to the peptidase C1 family.</text>
</comment>
<organism evidence="7 8">
    <name type="scientific">Stentor coeruleus</name>
    <dbReference type="NCBI Taxonomy" id="5963"/>
    <lineage>
        <taxon>Eukaryota</taxon>
        <taxon>Sar</taxon>
        <taxon>Alveolata</taxon>
        <taxon>Ciliophora</taxon>
        <taxon>Postciliodesmatophora</taxon>
        <taxon>Heterotrichea</taxon>
        <taxon>Heterotrichida</taxon>
        <taxon>Stentoridae</taxon>
        <taxon>Stentor</taxon>
    </lineage>
</organism>
<dbReference type="CDD" id="cd02248">
    <property type="entry name" value="Peptidase_C1A"/>
    <property type="match status" value="1"/>
</dbReference>
<evidence type="ECO:0000259" key="5">
    <source>
        <dbReference type="SMART" id="SM00645"/>
    </source>
</evidence>
<evidence type="ECO:0000256" key="3">
    <source>
        <dbReference type="ARBA" id="ARBA00023157"/>
    </source>
</evidence>
<dbReference type="OrthoDB" id="190265at2759"/>
<keyword evidence="3" id="KW-1015">Disulfide bond</keyword>
<dbReference type="EMBL" id="MPUH01001030">
    <property type="protein sequence ID" value="OMJ71026.1"/>
    <property type="molecule type" value="Genomic_DNA"/>
</dbReference>
<dbReference type="PROSITE" id="PS00640">
    <property type="entry name" value="THIOL_PROTEASE_ASN"/>
    <property type="match status" value="1"/>
</dbReference>
<evidence type="ECO:0008006" key="9">
    <source>
        <dbReference type="Google" id="ProtNLM"/>
    </source>
</evidence>
<dbReference type="InterPro" id="IPR039417">
    <property type="entry name" value="Peptidase_C1A_papain-like"/>
</dbReference>
<keyword evidence="2" id="KW-0865">Zymogen</keyword>
<protein>
    <recommendedName>
        <fullName evidence="9">Peptidase C1A papain C-terminal domain-containing protein</fullName>
    </recommendedName>
</protein>
<dbReference type="Pfam" id="PF08246">
    <property type="entry name" value="Inhibitor_I29"/>
    <property type="match status" value="1"/>
</dbReference>